<evidence type="ECO:0000256" key="5">
    <source>
        <dbReference type="ARBA" id="ARBA00023242"/>
    </source>
</evidence>
<proteinExistence type="predicted"/>
<dbReference type="InterPro" id="IPR001471">
    <property type="entry name" value="AP2/ERF_dom"/>
</dbReference>
<dbReference type="Proteomes" id="UP000037460">
    <property type="component" value="Unassembled WGS sequence"/>
</dbReference>
<dbReference type="AlphaFoldDB" id="A0A0M0K9Q7"/>
<accession>A0A0M0K9Q7</accession>
<dbReference type="SUPFAM" id="SSF54171">
    <property type="entry name" value="DNA-binding domain"/>
    <property type="match status" value="1"/>
</dbReference>
<feature type="domain" description="AP2/ERF" evidence="6">
    <location>
        <begin position="435"/>
        <end position="479"/>
    </location>
</feature>
<reference evidence="8" key="1">
    <citation type="journal article" date="2015" name="PLoS Genet.">
        <title>Genome Sequence and Transcriptome Analyses of Chrysochromulina tobin: Metabolic Tools for Enhanced Algal Fitness in the Prominent Order Prymnesiales (Haptophyceae).</title>
        <authorList>
            <person name="Hovde B.T."/>
            <person name="Deodato C.R."/>
            <person name="Hunsperger H.M."/>
            <person name="Ryken S.A."/>
            <person name="Yost W."/>
            <person name="Jha R.K."/>
            <person name="Patterson J."/>
            <person name="Monnat R.J. Jr."/>
            <person name="Barlow S.B."/>
            <person name="Starkenburg S.R."/>
            <person name="Cattolico R.A."/>
        </authorList>
    </citation>
    <scope>NUCLEOTIDE SEQUENCE</scope>
    <source>
        <strain evidence="8">CCMP291</strain>
    </source>
</reference>
<gene>
    <name evidence="7" type="ORF">Ctob_014807</name>
</gene>
<organism evidence="7 8">
    <name type="scientific">Chrysochromulina tobinii</name>
    <dbReference type="NCBI Taxonomy" id="1460289"/>
    <lineage>
        <taxon>Eukaryota</taxon>
        <taxon>Haptista</taxon>
        <taxon>Haptophyta</taxon>
        <taxon>Prymnesiophyceae</taxon>
        <taxon>Prymnesiales</taxon>
        <taxon>Chrysochromulinaceae</taxon>
        <taxon>Chrysochromulina</taxon>
    </lineage>
</organism>
<dbReference type="Gene3D" id="3.30.730.10">
    <property type="entry name" value="AP2/ERF domain"/>
    <property type="match status" value="1"/>
</dbReference>
<evidence type="ECO:0000259" key="6">
    <source>
        <dbReference type="PROSITE" id="PS51032"/>
    </source>
</evidence>
<dbReference type="GO" id="GO:0005634">
    <property type="term" value="C:nucleus"/>
    <property type="evidence" value="ECO:0007669"/>
    <property type="project" value="UniProtKB-SubCell"/>
</dbReference>
<dbReference type="EMBL" id="JWZX01000835">
    <property type="protein sequence ID" value="KOO35519.1"/>
    <property type="molecule type" value="Genomic_DNA"/>
</dbReference>
<keyword evidence="8" id="KW-1185">Reference proteome</keyword>
<keyword evidence="3" id="KW-0238">DNA-binding</keyword>
<dbReference type="InterPro" id="IPR016177">
    <property type="entry name" value="DNA-bd_dom_sf"/>
</dbReference>
<dbReference type="GO" id="GO:0003677">
    <property type="term" value="F:DNA binding"/>
    <property type="evidence" value="ECO:0007669"/>
    <property type="project" value="UniProtKB-KW"/>
</dbReference>
<keyword evidence="4" id="KW-0804">Transcription</keyword>
<sequence length="479" mass="53482">MANIDTRTGTEAGILKAHAANPDPDFETFDEFSEFIQANYRTIYMPKMSKEVFEELMEAKSLAGYHKKKERGTFQSNILDLLRDGDDALARWIKKMRELLPEGNYINDFMNLNSGLCEESGWHRDRPTEGTTIAPNTGRAIAYVMQKGKRGSLRVRSGKFETEIVVPTGCAIYATNELLGLEHCHGLNGLCLSYVLELSVQVMPVEAPQAARDAAGRAQQAEEINFAAHLEPWMPETFFLGAKLKYGFVGIGSVRRCAMAWHRGLKMGKGYLRELGKDEARLLVSALSPEDLAEAARQQGMLTWRIGSLHRGSNETLMHARLLARALTLEQYEAMPERERRQLCDQLWARAVADAALRRAGGEAARRLWQLKELRKRPSLSAAELETRIALEAGEAADEKAQMKRAARGYLTAEEAITQAIAEKLTLVPSSTDARYKGVHRARTGRYEVQITENGKLTYIGSFGTAEQAALEVSRETLE</sequence>
<evidence type="ECO:0000313" key="7">
    <source>
        <dbReference type="EMBL" id="KOO35519.1"/>
    </source>
</evidence>
<evidence type="ECO:0000256" key="1">
    <source>
        <dbReference type="ARBA" id="ARBA00004123"/>
    </source>
</evidence>
<evidence type="ECO:0000256" key="4">
    <source>
        <dbReference type="ARBA" id="ARBA00023163"/>
    </source>
</evidence>
<evidence type="ECO:0000256" key="2">
    <source>
        <dbReference type="ARBA" id="ARBA00023015"/>
    </source>
</evidence>
<comment type="subcellular location">
    <subcellularLocation>
        <location evidence="1">Nucleus</location>
    </subcellularLocation>
</comment>
<comment type="caution">
    <text evidence="7">The sequence shown here is derived from an EMBL/GenBank/DDBJ whole genome shotgun (WGS) entry which is preliminary data.</text>
</comment>
<evidence type="ECO:0000313" key="8">
    <source>
        <dbReference type="Proteomes" id="UP000037460"/>
    </source>
</evidence>
<dbReference type="PROSITE" id="PS51032">
    <property type="entry name" value="AP2_ERF"/>
    <property type="match status" value="1"/>
</dbReference>
<keyword evidence="5" id="KW-0539">Nucleus</keyword>
<evidence type="ECO:0000256" key="3">
    <source>
        <dbReference type="ARBA" id="ARBA00023125"/>
    </source>
</evidence>
<name>A0A0M0K9Q7_9EUKA</name>
<dbReference type="GO" id="GO:0003700">
    <property type="term" value="F:DNA-binding transcription factor activity"/>
    <property type="evidence" value="ECO:0007669"/>
    <property type="project" value="InterPro"/>
</dbReference>
<protein>
    <recommendedName>
        <fullName evidence="6">AP2/ERF domain-containing protein</fullName>
    </recommendedName>
</protein>
<dbReference type="InterPro" id="IPR036955">
    <property type="entry name" value="AP2/ERF_dom_sf"/>
</dbReference>
<keyword evidence="2" id="KW-0805">Transcription regulation</keyword>